<protein>
    <submittedName>
        <fullName evidence="1">Histidine phosphatase family protein</fullName>
    </submittedName>
</protein>
<dbReference type="RefSeq" id="WP_148974509.1">
    <property type="nucleotide sequence ID" value="NZ_VTER01000004.1"/>
</dbReference>
<dbReference type="Proteomes" id="UP000322139">
    <property type="component" value="Unassembled WGS sequence"/>
</dbReference>
<accession>A0A5D4RF60</accession>
<dbReference type="InterPro" id="IPR029033">
    <property type="entry name" value="His_PPase_superfam"/>
</dbReference>
<name>A0A5D4RF60_9BACI</name>
<dbReference type="CDD" id="cd07067">
    <property type="entry name" value="HP_PGM_like"/>
    <property type="match status" value="1"/>
</dbReference>
<dbReference type="InterPro" id="IPR013078">
    <property type="entry name" value="His_Pase_superF_clade-1"/>
</dbReference>
<dbReference type="InterPro" id="IPR050275">
    <property type="entry name" value="PGM_Phosphatase"/>
</dbReference>
<reference evidence="1 2" key="1">
    <citation type="submission" date="2019-08" db="EMBL/GenBank/DDBJ databases">
        <title>Bacillus genomes from the desert of Cuatro Cienegas, Coahuila.</title>
        <authorList>
            <person name="Olmedo-Alvarez G."/>
        </authorList>
    </citation>
    <scope>NUCLEOTIDE SEQUENCE [LARGE SCALE GENOMIC DNA]</scope>
    <source>
        <strain evidence="1 2">CH446_14T</strain>
    </source>
</reference>
<dbReference type="Pfam" id="PF00300">
    <property type="entry name" value="His_Phos_1"/>
    <property type="match status" value="1"/>
</dbReference>
<sequence length="181" mass="20613">MKTLYIVRHAKAEGQPFESRLTEEGRKQAVKLAEFFKDKPVDFIYSSPFTRALETVGPLAESKGLGVSADSRLGERVLSSLYFDDWQDKLMQSFDDFGLRFENGETQEEGMARAASLLKEAIERPEEHILLGSHGNLSTLMLRYFDEQSGFDVLMKMSNPDVFRIAISDEGHVLERIWAEE</sequence>
<dbReference type="AlphaFoldDB" id="A0A5D4RF60"/>
<dbReference type="SUPFAM" id="SSF53254">
    <property type="entry name" value="Phosphoglycerate mutase-like"/>
    <property type="match status" value="1"/>
</dbReference>
<dbReference type="GO" id="GO:0016791">
    <property type="term" value="F:phosphatase activity"/>
    <property type="evidence" value="ECO:0007669"/>
    <property type="project" value="TreeGrafter"/>
</dbReference>
<proteinExistence type="predicted"/>
<dbReference type="GO" id="GO:0005737">
    <property type="term" value="C:cytoplasm"/>
    <property type="evidence" value="ECO:0007669"/>
    <property type="project" value="TreeGrafter"/>
</dbReference>
<organism evidence="1 2">
    <name type="scientific">Bacillus infantis</name>
    <dbReference type="NCBI Taxonomy" id="324767"/>
    <lineage>
        <taxon>Bacteria</taxon>
        <taxon>Bacillati</taxon>
        <taxon>Bacillota</taxon>
        <taxon>Bacilli</taxon>
        <taxon>Bacillales</taxon>
        <taxon>Bacillaceae</taxon>
        <taxon>Bacillus</taxon>
    </lineage>
</organism>
<evidence type="ECO:0000313" key="2">
    <source>
        <dbReference type="Proteomes" id="UP000322139"/>
    </source>
</evidence>
<dbReference type="PANTHER" id="PTHR48100">
    <property type="entry name" value="BROAD-SPECIFICITY PHOSPHATASE YOR283W-RELATED"/>
    <property type="match status" value="1"/>
</dbReference>
<dbReference type="EMBL" id="VTER01000004">
    <property type="protein sequence ID" value="TYS49399.1"/>
    <property type="molecule type" value="Genomic_DNA"/>
</dbReference>
<dbReference type="Gene3D" id="3.40.50.1240">
    <property type="entry name" value="Phosphoglycerate mutase-like"/>
    <property type="match status" value="1"/>
</dbReference>
<gene>
    <name evidence="1" type="ORF">FZD51_09340</name>
</gene>
<comment type="caution">
    <text evidence="1">The sequence shown here is derived from an EMBL/GenBank/DDBJ whole genome shotgun (WGS) entry which is preliminary data.</text>
</comment>
<dbReference type="PANTHER" id="PTHR48100:SF1">
    <property type="entry name" value="HISTIDINE PHOSPHATASE FAMILY PROTEIN-RELATED"/>
    <property type="match status" value="1"/>
</dbReference>
<evidence type="ECO:0000313" key="1">
    <source>
        <dbReference type="EMBL" id="TYS49399.1"/>
    </source>
</evidence>
<dbReference type="SMART" id="SM00855">
    <property type="entry name" value="PGAM"/>
    <property type="match status" value="1"/>
</dbReference>